<dbReference type="Gene3D" id="1.20.5.340">
    <property type="match status" value="1"/>
</dbReference>
<evidence type="ECO:0000256" key="1">
    <source>
        <dbReference type="SAM" id="Coils"/>
    </source>
</evidence>
<feature type="coiled-coil region" evidence="1">
    <location>
        <begin position="48"/>
        <end position="107"/>
    </location>
</feature>
<protein>
    <submittedName>
        <fullName evidence="2">Uncharacterized protein</fullName>
    </submittedName>
</protein>
<dbReference type="Proteomes" id="UP000214688">
    <property type="component" value="Chromosome"/>
</dbReference>
<evidence type="ECO:0000313" key="3">
    <source>
        <dbReference type="Proteomes" id="UP000214688"/>
    </source>
</evidence>
<dbReference type="SUPFAM" id="SSF57997">
    <property type="entry name" value="Tropomyosin"/>
    <property type="match status" value="1"/>
</dbReference>
<dbReference type="KEGG" id="tab:CIG75_12555"/>
<evidence type="ECO:0000313" key="2">
    <source>
        <dbReference type="EMBL" id="ASS75731.1"/>
    </source>
</evidence>
<organism evidence="2 3">
    <name type="scientific">Tumebacillus algifaecis</name>
    <dbReference type="NCBI Taxonomy" id="1214604"/>
    <lineage>
        <taxon>Bacteria</taxon>
        <taxon>Bacillati</taxon>
        <taxon>Bacillota</taxon>
        <taxon>Bacilli</taxon>
        <taxon>Bacillales</taxon>
        <taxon>Alicyclobacillaceae</taxon>
        <taxon>Tumebacillus</taxon>
    </lineage>
</organism>
<dbReference type="EMBL" id="CP022657">
    <property type="protein sequence ID" value="ASS75731.1"/>
    <property type="molecule type" value="Genomic_DNA"/>
</dbReference>
<gene>
    <name evidence="2" type="ORF">CIG75_12555</name>
</gene>
<dbReference type="RefSeq" id="WP_094236972.1">
    <property type="nucleotide sequence ID" value="NZ_CP022657.1"/>
</dbReference>
<keyword evidence="1" id="KW-0175">Coiled coil</keyword>
<keyword evidence="3" id="KW-1185">Reference proteome</keyword>
<accession>A0A223D2I0</accession>
<dbReference type="OrthoDB" id="2381995at2"/>
<reference evidence="2 3" key="1">
    <citation type="journal article" date="2015" name="Int. J. Syst. Evol. Microbiol.">
        <title>Tumebacillus algifaecis sp. nov., isolated from decomposing algal scum.</title>
        <authorList>
            <person name="Wu Y.F."/>
            <person name="Zhang B."/>
            <person name="Xing P."/>
            <person name="Wu Q.L."/>
            <person name="Liu S.J."/>
        </authorList>
    </citation>
    <scope>NUCLEOTIDE SEQUENCE [LARGE SCALE GENOMIC DNA]</scope>
    <source>
        <strain evidence="2 3">THMBR28</strain>
    </source>
</reference>
<name>A0A223D2I0_9BACL</name>
<proteinExistence type="predicted"/>
<dbReference type="AlphaFoldDB" id="A0A223D2I0"/>
<sequence length="167" mass="20451">MITEERFLDLFAHMQARLISHMEEQFHALDEKWETRFQSMQEEMRAGLHQVNVRLDLHEQRLAKIEQHMEQRFTAMEQRIIAMEQQVTNLEQRFTAMEQQMTTMEQRLVNLELGEEKILAFIQERSEKNLQLLDERFQQVYDTIRQSEEDQETHFNQVLRVMNQKRR</sequence>